<protein>
    <submittedName>
        <fullName evidence="1">RmlC-like cupin domain-containing protein</fullName>
    </submittedName>
</protein>
<evidence type="ECO:0000313" key="2">
    <source>
        <dbReference type="Proteomes" id="UP000814128"/>
    </source>
</evidence>
<reference evidence="1" key="2">
    <citation type="journal article" date="2022" name="New Phytol.">
        <title>Evolutionary transition to the ectomycorrhizal habit in the genomes of a hyperdiverse lineage of mushroom-forming fungi.</title>
        <authorList>
            <person name="Looney B."/>
            <person name="Miyauchi S."/>
            <person name="Morin E."/>
            <person name="Drula E."/>
            <person name="Courty P.E."/>
            <person name="Kohler A."/>
            <person name="Kuo A."/>
            <person name="LaButti K."/>
            <person name="Pangilinan J."/>
            <person name="Lipzen A."/>
            <person name="Riley R."/>
            <person name="Andreopoulos W."/>
            <person name="He G."/>
            <person name="Johnson J."/>
            <person name="Nolan M."/>
            <person name="Tritt A."/>
            <person name="Barry K.W."/>
            <person name="Grigoriev I.V."/>
            <person name="Nagy L.G."/>
            <person name="Hibbett D."/>
            <person name="Henrissat B."/>
            <person name="Matheny P.B."/>
            <person name="Labbe J."/>
            <person name="Martin F.M."/>
        </authorList>
    </citation>
    <scope>NUCLEOTIDE SEQUENCE</scope>
    <source>
        <strain evidence="1">EC-137</strain>
    </source>
</reference>
<name>A0ACB8QMK0_9AGAM</name>
<evidence type="ECO:0000313" key="1">
    <source>
        <dbReference type="EMBL" id="KAI0032900.1"/>
    </source>
</evidence>
<accession>A0ACB8QMK0</accession>
<reference evidence="1" key="1">
    <citation type="submission" date="2021-02" db="EMBL/GenBank/DDBJ databases">
        <authorList>
            <consortium name="DOE Joint Genome Institute"/>
            <person name="Ahrendt S."/>
            <person name="Looney B.P."/>
            <person name="Miyauchi S."/>
            <person name="Morin E."/>
            <person name="Drula E."/>
            <person name="Courty P.E."/>
            <person name="Chicoki N."/>
            <person name="Fauchery L."/>
            <person name="Kohler A."/>
            <person name="Kuo A."/>
            <person name="Labutti K."/>
            <person name="Pangilinan J."/>
            <person name="Lipzen A."/>
            <person name="Riley R."/>
            <person name="Andreopoulos W."/>
            <person name="He G."/>
            <person name="Johnson J."/>
            <person name="Barry K.W."/>
            <person name="Grigoriev I.V."/>
            <person name="Nagy L."/>
            <person name="Hibbett D."/>
            <person name="Henrissat B."/>
            <person name="Matheny P.B."/>
            <person name="Labbe J."/>
            <person name="Martin F."/>
        </authorList>
    </citation>
    <scope>NUCLEOTIDE SEQUENCE</scope>
    <source>
        <strain evidence="1">EC-137</strain>
    </source>
</reference>
<keyword evidence="2" id="KW-1185">Reference proteome</keyword>
<dbReference type="Proteomes" id="UP000814128">
    <property type="component" value="Unassembled WGS sequence"/>
</dbReference>
<sequence>MSAQPPVFAITPTVQQYDWGKIGLQSKVAQFAKAADVAAIDDAAPYAELWMGTHTKSPSTIAGRQQRTLAAVLAEQPELIGRAVAHKFGVTGGNLPFLFKVLAIQKALSIQSHPDKATAEKLHAAQPDIYKDDNHKPEMALALTPFTALCGFRPLYAIARYLASTPELAQFTTIIPATLSGFSSDDSPGAKAALRTAFEDVVSAKEEVFRPALAKLIARYKAGDVRDDERDIRDLVLDLHAQFPGDIGVFCAFFLNVAHLEPGEAIFLGAGEPHAYVSGDIIECMANSDNVIRAGLTPKLRDVPNLVATLTYTAAPWSKHRVVPTLFRGSAHSTLYDPPIPEFSVVRTALAPGEADAHPSLAGPSIAIVTEGAARIRWDGGGVDAGEGMVLFVGAETTIEIAAGSRNTTVFRAFIEA</sequence>
<dbReference type="EMBL" id="MU273533">
    <property type="protein sequence ID" value="KAI0032900.1"/>
    <property type="molecule type" value="Genomic_DNA"/>
</dbReference>
<proteinExistence type="predicted"/>
<comment type="caution">
    <text evidence="1">The sequence shown here is derived from an EMBL/GenBank/DDBJ whole genome shotgun (WGS) entry which is preliminary data.</text>
</comment>
<organism evidence="1 2">
    <name type="scientific">Vararia minispora EC-137</name>
    <dbReference type="NCBI Taxonomy" id="1314806"/>
    <lineage>
        <taxon>Eukaryota</taxon>
        <taxon>Fungi</taxon>
        <taxon>Dikarya</taxon>
        <taxon>Basidiomycota</taxon>
        <taxon>Agaricomycotina</taxon>
        <taxon>Agaricomycetes</taxon>
        <taxon>Russulales</taxon>
        <taxon>Lachnocladiaceae</taxon>
        <taxon>Vararia</taxon>
    </lineage>
</organism>
<gene>
    <name evidence="1" type="ORF">K488DRAFT_78205</name>
</gene>